<keyword evidence="1" id="KW-0805">Transcription regulation</keyword>
<dbReference type="Gene3D" id="1.10.10.10">
    <property type="entry name" value="Winged helix-like DNA-binding domain superfamily/Winged helix DNA-binding domain"/>
    <property type="match status" value="1"/>
</dbReference>
<dbReference type="InterPro" id="IPR036388">
    <property type="entry name" value="WH-like_DNA-bd_sf"/>
</dbReference>
<dbReference type="InterPro" id="IPR011711">
    <property type="entry name" value="GntR_C"/>
</dbReference>
<dbReference type="InterPro" id="IPR000524">
    <property type="entry name" value="Tscrpt_reg_HTH_GntR"/>
</dbReference>
<dbReference type="PANTHER" id="PTHR43537">
    <property type="entry name" value="TRANSCRIPTIONAL REGULATOR, GNTR FAMILY"/>
    <property type="match status" value="1"/>
</dbReference>
<name>A0ABY8QRM8_9MICO</name>
<sequence length="245" mass="26931">MFQPVEKSRAYERVVEQIEAAIYRGDIRPGEHLPSERALVDQFQVGRSTVREALRILESMGLVKTQPGSPRGPQVTPSNVRGLARMLNGAIRVEQISLVDLVQYRMVSGSAANFLAAHLRTEDHLSRMTQAISKMADADVDDVEGFSQADADFHEAVRDAAGNAFLDVVGSVINQVIIDLVASTIENATNTANLRADFIDLHRQIFAAIESHNGDKAAELAKSSLYAIYGPLLDKDDQHRLKLLL</sequence>
<dbReference type="PROSITE" id="PS50949">
    <property type="entry name" value="HTH_GNTR"/>
    <property type="match status" value="1"/>
</dbReference>
<gene>
    <name evidence="5" type="ORF">LWF01_15510</name>
</gene>
<dbReference type="SMART" id="SM00345">
    <property type="entry name" value="HTH_GNTR"/>
    <property type="match status" value="1"/>
</dbReference>
<dbReference type="SUPFAM" id="SSF48008">
    <property type="entry name" value="GntR ligand-binding domain-like"/>
    <property type="match status" value="1"/>
</dbReference>
<evidence type="ECO:0000259" key="4">
    <source>
        <dbReference type="PROSITE" id="PS50949"/>
    </source>
</evidence>
<protein>
    <submittedName>
        <fullName evidence="5">GntR family transcriptional regulator</fullName>
    </submittedName>
</protein>
<dbReference type="EMBL" id="CP090958">
    <property type="protein sequence ID" value="WGW11481.1"/>
    <property type="molecule type" value="Genomic_DNA"/>
</dbReference>
<proteinExistence type="predicted"/>
<dbReference type="Pfam" id="PF07729">
    <property type="entry name" value="FCD"/>
    <property type="match status" value="1"/>
</dbReference>
<dbReference type="PRINTS" id="PR00035">
    <property type="entry name" value="HTHGNTR"/>
</dbReference>
<evidence type="ECO:0000256" key="3">
    <source>
        <dbReference type="ARBA" id="ARBA00023163"/>
    </source>
</evidence>
<keyword evidence="2" id="KW-0238">DNA-binding</keyword>
<evidence type="ECO:0000256" key="2">
    <source>
        <dbReference type="ARBA" id="ARBA00023125"/>
    </source>
</evidence>
<evidence type="ECO:0000313" key="5">
    <source>
        <dbReference type="EMBL" id="WGW11481.1"/>
    </source>
</evidence>
<dbReference type="SMART" id="SM00895">
    <property type="entry name" value="FCD"/>
    <property type="match status" value="1"/>
</dbReference>
<evidence type="ECO:0000313" key="6">
    <source>
        <dbReference type="Proteomes" id="UP001209083"/>
    </source>
</evidence>
<dbReference type="Pfam" id="PF00392">
    <property type="entry name" value="GntR"/>
    <property type="match status" value="1"/>
</dbReference>
<keyword evidence="3" id="KW-0804">Transcription</keyword>
<keyword evidence="6" id="KW-1185">Reference proteome</keyword>
<dbReference type="Proteomes" id="UP001209083">
    <property type="component" value="Chromosome"/>
</dbReference>
<dbReference type="CDD" id="cd07377">
    <property type="entry name" value="WHTH_GntR"/>
    <property type="match status" value="1"/>
</dbReference>
<feature type="domain" description="HTH gntR-type" evidence="4">
    <location>
        <begin position="8"/>
        <end position="78"/>
    </location>
</feature>
<dbReference type="Gene3D" id="1.20.120.530">
    <property type="entry name" value="GntR ligand-binding domain-like"/>
    <property type="match status" value="1"/>
</dbReference>
<organism evidence="5 6">
    <name type="scientific">Saxibacter everestensis</name>
    <dbReference type="NCBI Taxonomy" id="2909229"/>
    <lineage>
        <taxon>Bacteria</taxon>
        <taxon>Bacillati</taxon>
        <taxon>Actinomycetota</taxon>
        <taxon>Actinomycetes</taxon>
        <taxon>Micrococcales</taxon>
        <taxon>Brevibacteriaceae</taxon>
        <taxon>Saxibacter</taxon>
    </lineage>
</organism>
<reference evidence="5 6" key="1">
    <citation type="submission" date="2023-05" db="EMBL/GenBank/DDBJ databases">
        <title>Lithophilousrod everest ZFBP1038 complete genpme.</title>
        <authorList>
            <person name="Tian M."/>
        </authorList>
    </citation>
    <scope>NUCLEOTIDE SEQUENCE [LARGE SCALE GENOMIC DNA]</scope>
    <source>
        <strain evidence="5 6">ZFBP1038</strain>
    </source>
</reference>
<dbReference type="InterPro" id="IPR008920">
    <property type="entry name" value="TF_FadR/GntR_C"/>
</dbReference>
<accession>A0ABY8QRM8</accession>
<evidence type="ECO:0000256" key="1">
    <source>
        <dbReference type="ARBA" id="ARBA00023015"/>
    </source>
</evidence>
<dbReference type="RefSeq" id="WP_349638271.1">
    <property type="nucleotide sequence ID" value="NZ_CP090958.1"/>
</dbReference>
<dbReference type="InterPro" id="IPR036390">
    <property type="entry name" value="WH_DNA-bd_sf"/>
</dbReference>
<dbReference type="SUPFAM" id="SSF46785">
    <property type="entry name" value="Winged helix' DNA-binding domain"/>
    <property type="match status" value="1"/>
</dbReference>
<dbReference type="PANTHER" id="PTHR43537:SF49">
    <property type="entry name" value="TRANSCRIPTIONAL REGULATORY PROTEIN"/>
    <property type="match status" value="1"/>
</dbReference>